<accession>A0ABN8JTV8</accession>
<name>A0ABN8JTV8_9HYPH</name>
<evidence type="ECO:0000313" key="1">
    <source>
        <dbReference type="EMBL" id="CAH2400946.1"/>
    </source>
</evidence>
<protein>
    <submittedName>
        <fullName evidence="1">Uncharacterized protein</fullName>
    </submittedName>
</protein>
<dbReference type="Proteomes" id="UP001152604">
    <property type="component" value="Unassembled WGS sequence"/>
</dbReference>
<sequence length="108" mass="11976">MPPGAAPSTIFTIEQSACSHRIARLTQFRAELLVRHFVSHVDLVERRFATGAAAARAVDATAQSPLRSRAERGAFELNWESRAIYLVSSAFLRRQAIRPGCKCSHLQL</sequence>
<proteinExistence type="predicted"/>
<gene>
    <name evidence="1" type="ORF">MES4922_280006</name>
</gene>
<keyword evidence="2" id="KW-1185">Reference proteome</keyword>
<reference evidence="1" key="1">
    <citation type="submission" date="2022-03" db="EMBL/GenBank/DDBJ databases">
        <authorList>
            <person name="Brunel B."/>
        </authorList>
    </citation>
    <scope>NUCLEOTIDE SEQUENCE</scope>
    <source>
        <strain evidence="1">STM4922sample</strain>
    </source>
</reference>
<comment type="caution">
    <text evidence="1">The sequence shown here is derived from an EMBL/GenBank/DDBJ whole genome shotgun (WGS) entry which is preliminary data.</text>
</comment>
<organism evidence="1 2">
    <name type="scientific">Mesorhizobium ventifaucium</name>
    <dbReference type="NCBI Taxonomy" id="666020"/>
    <lineage>
        <taxon>Bacteria</taxon>
        <taxon>Pseudomonadati</taxon>
        <taxon>Pseudomonadota</taxon>
        <taxon>Alphaproteobacteria</taxon>
        <taxon>Hyphomicrobiales</taxon>
        <taxon>Phyllobacteriaceae</taxon>
        <taxon>Mesorhizobium</taxon>
    </lineage>
</organism>
<dbReference type="EMBL" id="CAKXZS010000021">
    <property type="protein sequence ID" value="CAH2400946.1"/>
    <property type="molecule type" value="Genomic_DNA"/>
</dbReference>
<evidence type="ECO:0000313" key="2">
    <source>
        <dbReference type="Proteomes" id="UP001152604"/>
    </source>
</evidence>